<dbReference type="PANTHER" id="PTHR11006:SF122">
    <property type="entry name" value="ARGININE METHYLTRANSFERASE 8"/>
    <property type="match status" value="1"/>
</dbReference>
<dbReference type="GO" id="GO:0042054">
    <property type="term" value="F:histone methyltransferase activity"/>
    <property type="evidence" value="ECO:0007669"/>
    <property type="project" value="TreeGrafter"/>
</dbReference>
<dbReference type="GO" id="GO:0035242">
    <property type="term" value="F:protein-arginine omega-N asymmetric methyltransferase activity"/>
    <property type="evidence" value="ECO:0007669"/>
    <property type="project" value="TreeGrafter"/>
</dbReference>
<feature type="chain" id="PRO_5034497545" evidence="2">
    <location>
        <begin position="32"/>
        <end position="119"/>
    </location>
</feature>
<dbReference type="InterPro" id="IPR029063">
    <property type="entry name" value="SAM-dependent_MTases_sf"/>
</dbReference>
<protein>
    <submittedName>
        <fullName evidence="3">Protein arginine N-methyltransferase 6</fullName>
    </submittedName>
</protein>
<dbReference type="EMBL" id="HBUF01022728">
    <property type="protein sequence ID" value="CAG6611770.1"/>
    <property type="molecule type" value="Transcribed_RNA"/>
</dbReference>
<dbReference type="InterPro" id="IPR025799">
    <property type="entry name" value="Arg_MeTrfase"/>
</dbReference>
<keyword evidence="3" id="KW-0808">Transferase</keyword>
<reference evidence="3" key="1">
    <citation type="submission" date="2021-05" db="EMBL/GenBank/DDBJ databases">
        <authorList>
            <person name="Alioto T."/>
            <person name="Alioto T."/>
            <person name="Gomez Garrido J."/>
        </authorList>
    </citation>
    <scope>NUCLEOTIDE SEQUENCE</scope>
</reference>
<dbReference type="PANTHER" id="PTHR11006">
    <property type="entry name" value="PROTEIN ARGININE N-METHYLTRANSFERASE"/>
    <property type="match status" value="1"/>
</dbReference>
<feature type="signal peptide" evidence="2">
    <location>
        <begin position="1"/>
        <end position="31"/>
    </location>
</feature>
<name>A0A8D8PRY2_9HEMI</name>
<dbReference type="GO" id="GO:0032259">
    <property type="term" value="P:methylation"/>
    <property type="evidence" value="ECO:0007669"/>
    <property type="project" value="UniProtKB-KW"/>
</dbReference>
<dbReference type="AlphaFoldDB" id="A0A8D8PRY2"/>
<keyword evidence="3" id="KW-0489">Methyltransferase</keyword>
<organism evidence="3">
    <name type="scientific">Cacopsylla melanoneura</name>
    <dbReference type="NCBI Taxonomy" id="428564"/>
    <lineage>
        <taxon>Eukaryota</taxon>
        <taxon>Metazoa</taxon>
        <taxon>Ecdysozoa</taxon>
        <taxon>Arthropoda</taxon>
        <taxon>Hexapoda</taxon>
        <taxon>Insecta</taxon>
        <taxon>Pterygota</taxon>
        <taxon>Neoptera</taxon>
        <taxon>Paraneoptera</taxon>
        <taxon>Hemiptera</taxon>
        <taxon>Sternorrhyncha</taxon>
        <taxon>Psylloidea</taxon>
        <taxon>Psyllidae</taxon>
        <taxon>Psyllinae</taxon>
        <taxon>Cacopsylla</taxon>
    </lineage>
</organism>
<proteinExistence type="predicted"/>
<evidence type="ECO:0000313" key="3">
    <source>
        <dbReference type="EMBL" id="CAG6611770.1"/>
    </source>
</evidence>
<keyword evidence="1" id="KW-0949">S-adenosyl-L-methionine</keyword>
<accession>A0A8D8PRY2</accession>
<keyword evidence="2" id="KW-0732">Signal</keyword>
<dbReference type="GO" id="GO:0005634">
    <property type="term" value="C:nucleus"/>
    <property type="evidence" value="ECO:0007669"/>
    <property type="project" value="TreeGrafter"/>
</dbReference>
<dbReference type="SUPFAM" id="SSF53335">
    <property type="entry name" value="S-adenosyl-L-methionine-dependent methyltransferases"/>
    <property type="match status" value="1"/>
</dbReference>
<evidence type="ECO:0000256" key="1">
    <source>
        <dbReference type="ARBA" id="ARBA00022691"/>
    </source>
</evidence>
<sequence>MKHIDLQFVTTQISLMAKLYWMLALGQVVQSRVEDVELPEKVDIIVSEWMGFYLLHESMLDSVIFARDKFLKPEGFMYPYKCILYSAPSYSPELFKFWENISGMFILFIEGVLIPILSR</sequence>
<dbReference type="Gene3D" id="3.40.50.150">
    <property type="entry name" value="Vaccinia Virus protein VP39"/>
    <property type="match status" value="1"/>
</dbReference>
<evidence type="ECO:0000256" key="2">
    <source>
        <dbReference type="SAM" id="SignalP"/>
    </source>
</evidence>
<dbReference type="GO" id="GO:0035241">
    <property type="term" value="F:protein-arginine omega-N monomethyltransferase activity"/>
    <property type="evidence" value="ECO:0007669"/>
    <property type="project" value="TreeGrafter"/>
</dbReference>